<protein>
    <recommendedName>
        <fullName evidence="1">UPF0597 protein AN619_18840</fullName>
    </recommendedName>
</protein>
<dbReference type="Pfam" id="PF03313">
    <property type="entry name" value="SDH_alpha"/>
    <property type="match status" value="1"/>
</dbReference>
<comment type="caution">
    <text evidence="3">The sequence shown here is derived from an EMBL/GenBank/DDBJ whole genome shotgun (WGS) entry which is preliminary data.</text>
</comment>
<dbReference type="HAMAP" id="MF_01845">
    <property type="entry name" value="UPF0597"/>
    <property type="match status" value="1"/>
</dbReference>
<dbReference type="PANTHER" id="PTHR30501">
    <property type="entry name" value="UPF0597 PROTEIN YHAM"/>
    <property type="match status" value="1"/>
</dbReference>
<dbReference type="RefSeq" id="WP_068556441.1">
    <property type="nucleotide sequence ID" value="NZ_LOEE01000040.1"/>
</dbReference>
<name>A0A140L3L8_9FIRM</name>
<evidence type="ECO:0000313" key="3">
    <source>
        <dbReference type="EMBL" id="KXG75143.1"/>
    </source>
</evidence>
<dbReference type="STRING" id="520762.AN619_18840"/>
<dbReference type="InterPro" id="IPR005130">
    <property type="entry name" value="Ser_deHydtase-like_asu"/>
</dbReference>
<organism evidence="3 4">
    <name type="scientific">Thermotalea metallivorans</name>
    <dbReference type="NCBI Taxonomy" id="520762"/>
    <lineage>
        <taxon>Bacteria</taxon>
        <taxon>Bacillati</taxon>
        <taxon>Bacillota</taxon>
        <taxon>Clostridia</taxon>
        <taxon>Peptostreptococcales</taxon>
        <taxon>Thermotaleaceae</taxon>
        <taxon>Thermotalea</taxon>
    </lineage>
</organism>
<feature type="domain" description="Serine dehydratase-like alpha subunit" evidence="2">
    <location>
        <begin position="86"/>
        <end position="422"/>
    </location>
</feature>
<evidence type="ECO:0000259" key="2">
    <source>
        <dbReference type="Pfam" id="PF03313"/>
    </source>
</evidence>
<dbReference type="Proteomes" id="UP000070456">
    <property type="component" value="Unassembled WGS sequence"/>
</dbReference>
<reference evidence="3 4" key="1">
    <citation type="submission" date="2015-12" db="EMBL/GenBank/DDBJ databases">
        <title>Draft genome sequence of the thermoanaerobe Thermotalea metallivorans, an isolate from the runoff channel of the Great Artesian Basin, Australia.</title>
        <authorList>
            <person name="Patel B.K."/>
        </authorList>
    </citation>
    <scope>NUCLEOTIDE SEQUENCE [LARGE SCALE GENOMIC DNA]</scope>
    <source>
        <strain evidence="3 4">B2-1</strain>
    </source>
</reference>
<dbReference type="GO" id="GO:0080146">
    <property type="term" value="F:L-cysteine desulfhydrase activity"/>
    <property type="evidence" value="ECO:0007669"/>
    <property type="project" value="TreeGrafter"/>
</dbReference>
<accession>A0A140L3L8</accession>
<sequence length="431" mass="45981">MELKELIIETLKREVVPAMGCTEPVAVALACAKAKELLYFREIEKVKVLVSPNIYKNGMCVGIPHTGEVGLEIAAALGITGGQSEKDLQVLEGITDRKVHAAQNLLKSGKLHLGMKDTQEKVYVEVCLETDAGRAEVVIRGRHNQFMSIKVEGQELLHLDSAPAATEEEEDSPYVFRIRDIIGAIETLSLENIGFLLEGLEMNEKVARAALCQDMGMGVGIGLYQSMQNGILSDDFINHAMMLTAAGADARMSGFTMPVMSSNGSGNNGLTTILPIVAYRNKYPVEEEKLAKALAMSHMVNGYIKHHIGRLSALCGCGVASSTGAAVGIAWLMGANQEQIDGVIKNMIANISGMICDGAKVGCALKLATAASTAIQSAILALNNKIVPSKNGIVGETAEETIKNLGRLGQDGMDGTDHVILKIMKEMQMAG</sequence>
<proteinExistence type="inferred from homology"/>
<dbReference type="OrthoDB" id="41906at2"/>
<dbReference type="InterPro" id="IPR021144">
    <property type="entry name" value="UPF0597"/>
</dbReference>
<evidence type="ECO:0000256" key="1">
    <source>
        <dbReference type="HAMAP-Rule" id="MF_01845"/>
    </source>
</evidence>
<dbReference type="PANTHER" id="PTHR30501:SF2">
    <property type="entry name" value="UPF0597 PROTEIN YHAM"/>
    <property type="match status" value="1"/>
</dbReference>
<dbReference type="GO" id="GO:0019450">
    <property type="term" value="P:L-cysteine catabolic process to pyruvate"/>
    <property type="evidence" value="ECO:0007669"/>
    <property type="project" value="TreeGrafter"/>
</dbReference>
<dbReference type="PIRSF" id="PIRSF006054">
    <property type="entry name" value="UCP006054"/>
    <property type="match status" value="1"/>
</dbReference>
<keyword evidence="4" id="KW-1185">Reference proteome</keyword>
<dbReference type="AlphaFoldDB" id="A0A140L3L8"/>
<evidence type="ECO:0000313" key="4">
    <source>
        <dbReference type="Proteomes" id="UP000070456"/>
    </source>
</evidence>
<dbReference type="PATRIC" id="fig|520762.4.peg.2087"/>
<comment type="similarity">
    <text evidence="1">Belongs to the UPF0597 family.</text>
</comment>
<gene>
    <name evidence="3" type="ORF">AN619_18840</name>
</gene>
<dbReference type="EMBL" id="LOEE01000040">
    <property type="protein sequence ID" value="KXG75143.1"/>
    <property type="molecule type" value="Genomic_DNA"/>
</dbReference>